<evidence type="ECO:0000313" key="2">
    <source>
        <dbReference type="Proteomes" id="UP000034680"/>
    </source>
</evidence>
<protein>
    <submittedName>
        <fullName evidence="1">Putative c2h2 finger domain protein</fullName>
    </submittedName>
</protein>
<dbReference type="InterPro" id="IPR021842">
    <property type="entry name" value="DUF3435"/>
</dbReference>
<gene>
    <name evidence="1" type="ORF">UCDDA912_g10747</name>
</gene>
<evidence type="ECO:0000313" key="1">
    <source>
        <dbReference type="EMBL" id="KKY29331.1"/>
    </source>
</evidence>
<sequence>MDESEFQRKEYAPSTEVHIVRAETYWLRYCEVVLQGSDPWYLDLRANKNGKRKPPVKSRQSLTTFWCNFRLAVERAVNVKVNKLIDVSLVRNGLAHLGKIYKLKTDKTMNREMTMDGLKRQIETTLCTPEKSFILGELRILAVLFLLLVAPAGSRPASILKLRFRHLRISLNRDPEDPNGYPRLLIQLHLEFTKQYLGPKAT</sequence>
<dbReference type="AlphaFoldDB" id="A0A0G2F523"/>
<organism evidence="1 2">
    <name type="scientific">Diaporthe ampelina</name>
    <dbReference type="NCBI Taxonomy" id="1214573"/>
    <lineage>
        <taxon>Eukaryota</taxon>
        <taxon>Fungi</taxon>
        <taxon>Dikarya</taxon>
        <taxon>Ascomycota</taxon>
        <taxon>Pezizomycotina</taxon>
        <taxon>Sordariomycetes</taxon>
        <taxon>Sordariomycetidae</taxon>
        <taxon>Diaporthales</taxon>
        <taxon>Diaporthaceae</taxon>
        <taxon>Diaporthe</taxon>
    </lineage>
</organism>
<dbReference type="EMBL" id="LCUC01000982">
    <property type="protein sequence ID" value="KKY29331.1"/>
    <property type="molecule type" value="Genomic_DNA"/>
</dbReference>
<reference evidence="1 2" key="1">
    <citation type="submission" date="2015-05" db="EMBL/GenBank/DDBJ databases">
        <title>Distinctive expansion of gene families associated with plant cell wall degradation and secondary metabolism in the genomes of grapevine trunk pathogens.</title>
        <authorList>
            <person name="Lawrence D.P."/>
            <person name="Travadon R."/>
            <person name="Rolshausen P.E."/>
            <person name="Baumgartner K."/>
        </authorList>
    </citation>
    <scope>NUCLEOTIDE SEQUENCE [LARGE SCALE GENOMIC DNA]</scope>
    <source>
        <strain evidence="1">DA912</strain>
    </source>
</reference>
<accession>A0A0G2F523</accession>
<proteinExistence type="predicted"/>
<comment type="caution">
    <text evidence="1">The sequence shown here is derived from an EMBL/GenBank/DDBJ whole genome shotgun (WGS) entry which is preliminary data.</text>
</comment>
<reference evidence="1 2" key="2">
    <citation type="submission" date="2015-05" db="EMBL/GenBank/DDBJ databases">
        <authorList>
            <person name="Morales-Cruz A."/>
            <person name="Amrine K.C."/>
            <person name="Cantu D."/>
        </authorList>
    </citation>
    <scope>NUCLEOTIDE SEQUENCE [LARGE SCALE GENOMIC DNA]</scope>
    <source>
        <strain evidence="1">DA912</strain>
    </source>
</reference>
<keyword evidence="2" id="KW-1185">Reference proteome</keyword>
<name>A0A0G2F523_9PEZI</name>
<dbReference type="Proteomes" id="UP000034680">
    <property type="component" value="Unassembled WGS sequence"/>
</dbReference>
<dbReference type="PANTHER" id="PTHR37535:SF2">
    <property type="entry name" value="FINGER DOMAIN PROTEIN, PUTATIVE (AFU_ORTHOLOGUE AFUA_6G09300)-RELATED"/>
    <property type="match status" value="1"/>
</dbReference>
<dbReference type="PANTHER" id="PTHR37535">
    <property type="entry name" value="FLUG DOMAIN PROTEIN"/>
    <property type="match status" value="1"/>
</dbReference>
<dbReference type="Pfam" id="PF11917">
    <property type="entry name" value="DUF3435"/>
    <property type="match status" value="1"/>
</dbReference>
<dbReference type="STRING" id="1214573.A0A0G2F523"/>
<dbReference type="OrthoDB" id="4697250at2759"/>